<dbReference type="EMBL" id="JAVDVX010000003">
    <property type="protein sequence ID" value="MDR7089967.1"/>
    <property type="molecule type" value="Genomic_DNA"/>
</dbReference>
<reference evidence="2 3" key="1">
    <citation type="submission" date="2023-07" db="EMBL/GenBank/DDBJ databases">
        <title>Sorghum-associated microbial communities from plants grown in Nebraska, USA.</title>
        <authorList>
            <person name="Schachtman D."/>
        </authorList>
    </citation>
    <scope>NUCLEOTIDE SEQUENCE [LARGE SCALE GENOMIC DNA]</scope>
    <source>
        <strain evidence="2 3">BE190</strain>
    </source>
</reference>
<accession>A0ABU1UXP1</accession>
<sequence>MRKAYFLIGTICLACVTAFISARYVGLAPAEDKIQNSATARAHTQLTAAQPPEKYPKAQTTPFQTHSPIAPLPHHIDQSIDTPPMAITSSLISDNSRPIDEQELAETAQKLITSADRLFAVDIDAAQLSGLKPNTVINLDLPQIGLVDYIIQDISSQNGITSLSGHINGDSNSIRGIHISWKDNAMFGSISTPHNVLHLATINNKHFLFIANPELTD</sequence>
<evidence type="ECO:0000313" key="2">
    <source>
        <dbReference type="EMBL" id="MDR7089967.1"/>
    </source>
</evidence>
<keyword evidence="3" id="KW-1185">Reference proteome</keyword>
<comment type="caution">
    <text evidence="2">The sequence shown here is derived from an EMBL/GenBank/DDBJ whole genome shotgun (WGS) entry which is preliminary data.</text>
</comment>
<name>A0ABU1UXP1_9GAMM</name>
<dbReference type="Proteomes" id="UP001253595">
    <property type="component" value="Unassembled WGS sequence"/>
</dbReference>
<evidence type="ECO:0000313" key="3">
    <source>
        <dbReference type="Proteomes" id="UP001253595"/>
    </source>
</evidence>
<proteinExistence type="predicted"/>
<feature type="chain" id="PRO_5045842881" evidence="1">
    <location>
        <begin position="23"/>
        <end position="217"/>
    </location>
</feature>
<dbReference type="RefSeq" id="WP_310071887.1">
    <property type="nucleotide sequence ID" value="NZ_JAVDVX010000003.1"/>
</dbReference>
<gene>
    <name evidence="2" type="ORF">J2X05_001989</name>
</gene>
<evidence type="ECO:0000256" key="1">
    <source>
        <dbReference type="SAM" id="SignalP"/>
    </source>
</evidence>
<feature type="signal peptide" evidence="1">
    <location>
        <begin position="1"/>
        <end position="22"/>
    </location>
</feature>
<protein>
    <submittedName>
        <fullName evidence="2">Uncharacterized protein</fullName>
    </submittedName>
</protein>
<keyword evidence="1" id="KW-0732">Signal</keyword>
<organism evidence="2 3">
    <name type="scientific">Cellvibrio fibrivorans</name>
    <dbReference type="NCBI Taxonomy" id="126350"/>
    <lineage>
        <taxon>Bacteria</taxon>
        <taxon>Pseudomonadati</taxon>
        <taxon>Pseudomonadota</taxon>
        <taxon>Gammaproteobacteria</taxon>
        <taxon>Cellvibrionales</taxon>
        <taxon>Cellvibrionaceae</taxon>
        <taxon>Cellvibrio</taxon>
    </lineage>
</organism>